<dbReference type="InterPro" id="IPR011576">
    <property type="entry name" value="Pyridox_Oxase_N"/>
</dbReference>
<dbReference type="Pfam" id="PF01243">
    <property type="entry name" value="PNPOx_N"/>
    <property type="match status" value="1"/>
</dbReference>
<protein>
    <recommendedName>
        <fullName evidence="4">Pyridoxamine 5'-phosphate oxidase</fullName>
        <ecNumber evidence="4">1.4.3.5</ecNumber>
    </recommendedName>
</protein>
<dbReference type="InterPro" id="IPR000659">
    <property type="entry name" value="Pyridox_Oxase"/>
</dbReference>
<evidence type="ECO:0000256" key="1">
    <source>
        <dbReference type="ARBA" id="ARBA00022630"/>
    </source>
</evidence>
<keyword evidence="2 5" id="KW-0288">FMN</keyword>
<dbReference type="Gene3D" id="2.30.110.10">
    <property type="entry name" value="Electron Transport, Fmn-binding Protein, Chain A"/>
    <property type="match status" value="1"/>
</dbReference>
<keyword evidence="1" id="KW-0285">Flavoprotein</keyword>
<dbReference type="PANTHER" id="PTHR10851:SF0">
    <property type="entry name" value="PYRIDOXINE-5'-PHOSPHATE OXIDASE"/>
    <property type="match status" value="1"/>
</dbReference>
<accession>A0A1M6I9P1</accession>
<keyword evidence="3" id="KW-0560">Oxidoreductase</keyword>
<dbReference type="Proteomes" id="UP000184432">
    <property type="component" value="Unassembled WGS sequence"/>
</dbReference>
<dbReference type="PIRSF" id="PIRSF000190">
    <property type="entry name" value="Pyd_amn-ph_oxd"/>
    <property type="match status" value="1"/>
</dbReference>
<dbReference type="GO" id="GO:0004733">
    <property type="term" value="F:pyridoxamine phosphate oxidase activity"/>
    <property type="evidence" value="ECO:0007669"/>
    <property type="project" value="UniProtKB-UniRule"/>
</dbReference>
<dbReference type="AlphaFoldDB" id="A0A1M6I9P1"/>
<organism evidence="7 8">
    <name type="scientific">Aquimarina spongiae</name>
    <dbReference type="NCBI Taxonomy" id="570521"/>
    <lineage>
        <taxon>Bacteria</taxon>
        <taxon>Pseudomonadati</taxon>
        <taxon>Bacteroidota</taxon>
        <taxon>Flavobacteriia</taxon>
        <taxon>Flavobacteriales</taxon>
        <taxon>Flavobacteriaceae</taxon>
        <taxon>Aquimarina</taxon>
    </lineage>
</organism>
<dbReference type="SUPFAM" id="SSF50475">
    <property type="entry name" value="FMN-binding split barrel"/>
    <property type="match status" value="1"/>
</dbReference>
<feature type="domain" description="Pyridoxamine 5'-phosphate oxidase N-terminal" evidence="6">
    <location>
        <begin position="27"/>
        <end position="135"/>
    </location>
</feature>
<reference evidence="8" key="1">
    <citation type="submission" date="2016-11" db="EMBL/GenBank/DDBJ databases">
        <authorList>
            <person name="Varghese N."/>
            <person name="Submissions S."/>
        </authorList>
    </citation>
    <scope>NUCLEOTIDE SEQUENCE [LARGE SCALE GENOMIC DNA]</scope>
    <source>
        <strain evidence="8">DSM 22623</strain>
    </source>
</reference>
<dbReference type="PANTHER" id="PTHR10851">
    <property type="entry name" value="PYRIDOXINE-5-PHOSPHATE OXIDASE"/>
    <property type="match status" value="1"/>
</dbReference>
<dbReference type="EC" id="1.4.3.5" evidence="4"/>
<dbReference type="EMBL" id="FQYP01000007">
    <property type="protein sequence ID" value="SHJ31088.1"/>
    <property type="molecule type" value="Genomic_DNA"/>
</dbReference>
<dbReference type="NCBIfam" id="NF004231">
    <property type="entry name" value="PRK05679.1"/>
    <property type="match status" value="1"/>
</dbReference>
<feature type="binding site" evidence="5">
    <location>
        <begin position="61"/>
        <end position="62"/>
    </location>
    <ligand>
        <name>FMN</name>
        <dbReference type="ChEBI" id="CHEBI:58210"/>
    </ligand>
</feature>
<dbReference type="OrthoDB" id="9780392at2"/>
<comment type="cofactor">
    <cofactor evidence="5">
        <name>FMN</name>
        <dbReference type="ChEBI" id="CHEBI:58210"/>
    </cofactor>
    <text evidence="5">Binds 1 FMN per subunit.</text>
</comment>
<keyword evidence="8" id="KW-1185">Reference proteome</keyword>
<dbReference type="GO" id="GO:0010181">
    <property type="term" value="F:FMN binding"/>
    <property type="evidence" value="ECO:0007669"/>
    <property type="project" value="UniProtKB-UniRule"/>
</dbReference>
<evidence type="ECO:0000313" key="7">
    <source>
        <dbReference type="EMBL" id="SHJ31088.1"/>
    </source>
</evidence>
<proteinExistence type="predicted"/>
<evidence type="ECO:0000256" key="3">
    <source>
        <dbReference type="ARBA" id="ARBA00023002"/>
    </source>
</evidence>
<evidence type="ECO:0000256" key="2">
    <source>
        <dbReference type="ARBA" id="ARBA00022643"/>
    </source>
</evidence>
<dbReference type="NCBIfam" id="TIGR00558">
    <property type="entry name" value="pdxH"/>
    <property type="match status" value="1"/>
</dbReference>
<evidence type="ECO:0000256" key="5">
    <source>
        <dbReference type="PIRSR" id="PIRSR000190-2"/>
    </source>
</evidence>
<dbReference type="RefSeq" id="WP_073318199.1">
    <property type="nucleotide sequence ID" value="NZ_FQYP01000007.1"/>
</dbReference>
<dbReference type="InterPro" id="IPR012349">
    <property type="entry name" value="Split_barrel_FMN-bd"/>
</dbReference>
<dbReference type="GO" id="GO:0008615">
    <property type="term" value="P:pyridoxine biosynthetic process"/>
    <property type="evidence" value="ECO:0007669"/>
    <property type="project" value="UniProtKB-UniRule"/>
</dbReference>
<feature type="binding site" evidence="5">
    <location>
        <begin position="46"/>
        <end position="51"/>
    </location>
    <ligand>
        <name>FMN</name>
        <dbReference type="ChEBI" id="CHEBI:58210"/>
    </ligand>
</feature>
<feature type="binding site" evidence="5">
    <location>
        <begin position="125"/>
        <end position="126"/>
    </location>
    <ligand>
        <name>FMN</name>
        <dbReference type="ChEBI" id="CHEBI:58210"/>
    </ligand>
</feature>
<evidence type="ECO:0000256" key="4">
    <source>
        <dbReference type="NCBIfam" id="TIGR00558"/>
    </source>
</evidence>
<gene>
    <name evidence="7" type="ORF">SAMN04488508_107200</name>
</gene>
<evidence type="ECO:0000259" key="6">
    <source>
        <dbReference type="Pfam" id="PF01243"/>
    </source>
</evidence>
<dbReference type="STRING" id="570521.SAMN04488508_107200"/>
<feature type="binding site" evidence="5">
    <location>
        <position position="68"/>
    </location>
    <ligand>
        <name>FMN</name>
        <dbReference type="ChEBI" id="CHEBI:58210"/>
    </ligand>
</feature>
<evidence type="ECO:0000313" key="8">
    <source>
        <dbReference type="Proteomes" id="UP000184432"/>
    </source>
</evidence>
<sequence length="206" mass="24012">MNEATDHNPMQHFQQWFHEVDTSHPEEETNTMQLATIGTDEFPKSRIVLLKKFTWEGFVFFTNFESEKGKSIAHHNKVALLFNWSSANREVFISGTAEKIATNLAEGYFESRPKGSQLGAWASKQSTEISSRKVLDEQLEFFENKFKNGTIPMPEYWGGYIVKPSKMMFTQKYPTEAFSKVTSYTLRPDFIWNKNIHFNKHTNETY</sequence>
<name>A0A1M6I9P1_9FLAO</name>